<dbReference type="EMBL" id="OU963862">
    <property type="protein sequence ID" value="CAH0380719.1"/>
    <property type="molecule type" value="Genomic_DNA"/>
</dbReference>
<accession>A0A9P0EXA8</accession>
<protein>
    <recommendedName>
        <fullName evidence="3">Reverse transcriptase zinc-binding domain-containing protein</fullName>
    </recommendedName>
</protein>
<organism evidence="1 2">
    <name type="scientific">Bemisia tabaci</name>
    <name type="common">Sweetpotato whitefly</name>
    <name type="synonym">Aleurodes tabaci</name>
    <dbReference type="NCBI Taxonomy" id="7038"/>
    <lineage>
        <taxon>Eukaryota</taxon>
        <taxon>Metazoa</taxon>
        <taxon>Ecdysozoa</taxon>
        <taxon>Arthropoda</taxon>
        <taxon>Hexapoda</taxon>
        <taxon>Insecta</taxon>
        <taxon>Pterygota</taxon>
        <taxon>Neoptera</taxon>
        <taxon>Paraneoptera</taxon>
        <taxon>Hemiptera</taxon>
        <taxon>Sternorrhyncha</taxon>
        <taxon>Aleyrodoidea</taxon>
        <taxon>Aleyrodidae</taxon>
        <taxon>Aleyrodinae</taxon>
        <taxon>Bemisia</taxon>
    </lineage>
</organism>
<gene>
    <name evidence="1" type="ORF">BEMITA_LOCUS438</name>
</gene>
<name>A0A9P0EXA8_BEMTA</name>
<keyword evidence="2" id="KW-1185">Reference proteome</keyword>
<dbReference type="AlphaFoldDB" id="A0A9P0EXA8"/>
<evidence type="ECO:0000313" key="1">
    <source>
        <dbReference type="EMBL" id="CAH0380719.1"/>
    </source>
</evidence>
<evidence type="ECO:0008006" key="3">
    <source>
        <dbReference type="Google" id="ProtNLM"/>
    </source>
</evidence>
<evidence type="ECO:0000313" key="2">
    <source>
        <dbReference type="Proteomes" id="UP001152759"/>
    </source>
</evidence>
<proteinExistence type="predicted"/>
<dbReference type="Proteomes" id="UP001152759">
    <property type="component" value="Chromosome 1"/>
</dbReference>
<reference evidence="1" key="1">
    <citation type="submission" date="2021-12" db="EMBL/GenBank/DDBJ databases">
        <authorList>
            <person name="King R."/>
        </authorList>
    </citation>
    <scope>NUCLEOTIDE SEQUENCE</scope>
</reference>
<sequence>MTLDDWKIGHNLLRKHMHRMGIFKDEPKCRLCEVEEETAEHIIFDCKALEKKRQDIRGDNSWDDCLAPELVAGTLLQLVEGPPLLGLTRNQQLGTIDRKVAVHGATHQKKEKKKIILTD</sequence>